<dbReference type="GO" id="GO:0004190">
    <property type="term" value="F:aspartic-type endopeptidase activity"/>
    <property type="evidence" value="ECO:0007669"/>
    <property type="project" value="UniProtKB-KW"/>
</dbReference>
<organism evidence="22 23">
    <name type="scientific">Penicillium chermesinum</name>
    <dbReference type="NCBI Taxonomy" id="63820"/>
    <lineage>
        <taxon>Eukaryota</taxon>
        <taxon>Fungi</taxon>
        <taxon>Dikarya</taxon>
        <taxon>Ascomycota</taxon>
        <taxon>Pezizomycotina</taxon>
        <taxon>Eurotiomycetes</taxon>
        <taxon>Eurotiomycetidae</taxon>
        <taxon>Eurotiales</taxon>
        <taxon>Aspergillaceae</taxon>
        <taxon>Penicillium</taxon>
    </lineage>
</organism>
<keyword evidence="14" id="KW-0325">Glycoprotein</keyword>
<evidence type="ECO:0000256" key="14">
    <source>
        <dbReference type="ARBA" id="ARBA00023180"/>
    </source>
</evidence>
<evidence type="ECO:0000256" key="5">
    <source>
        <dbReference type="ARBA" id="ARBA00011245"/>
    </source>
</evidence>
<dbReference type="EC" id="3.4.23.20" evidence="6"/>
<dbReference type="GO" id="GO:0006508">
    <property type="term" value="P:proteolysis"/>
    <property type="evidence" value="ECO:0007669"/>
    <property type="project" value="UniProtKB-KW"/>
</dbReference>
<evidence type="ECO:0000256" key="7">
    <source>
        <dbReference type="ARBA" id="ARBA00022475"/>
    </source>
</evidence>
<evidence type="ECO:0000256" key="15">
    <source>
        <dbReference type="ARBA" id="ARBA00023288"/>
    </source>
</evidence>
<dbReference type="GO" id="GO:0005886">
    <property type="term" value="C:plasma membrane"/>
    <property type="evidence" value="ECO:0007669"/>
    <property type="project" value="UniProtKB-SubCell"/>
</dbReference>
<dbReference type="PROSITE" id="PS51767">
    <property type="entry name" value="PEPTIDASE_A1"/>
    <property type="match status" value="1"/>
</dbReference>
<evidence type="ECO:0000256" key="1">
    <source>
        <dbReference type="ARBA" id="ARBA00000043"/>
    </source>
</evidence>
<feature type="domain" description="Peptidase A1" evidence="21">
    <location>
        <begin position="101"/>
        <end position="405"/>
    </location>
</feature>
<evidence type="ECO:0000256" key="19">
    <source>
        <dbReference type="SAM" id="MobiDB-lite"/>
    </source>
</evidence>
<evidence type="ECO:0000256" key="2">
    <source>
        <dbReference type="ARBA" id="ARBA00002983"/>
    </source>
</evidence>
<comment type="subcellular location">
    <subcellularLocation>
        <location evidence="3">Cell membrane</location>
        <topology evidence="3">Lipid-anchor</topology>
        <topology evidence="3">GPI-anchor</topology>
    </subcellularLocation>
</comment>
<feature type="active site" evidence="16">
    <location>
        <position position="119"/>
    </location>
</feature>
<dbReference type="AlphaFoldDB" id="A0A9W9P637"/>
<comment type="caution">
    <text evidence="22">The sequence shown here is derived from an EMBL/GenBank/DDBJ whole genome shotgun (WGS) entry which is preliminary data.</text>
</comment>
<feature type="chain" id="PRO_5040958552" description="penicillopepsin" evidence="20">
    <location>
        <begin position="19"/>
        <end position="475"/>
    </location>
</feature>
<dbReference type="CDD" id="cd05471">
    <property type="entry name" value="pepsin_like"/>
    <property type="match status" value="1"/>
</dbReference>
<evidence type="ECO:0000313" key="23">
    <source>
        <dbReference type="Proteomes" id="UP001150941"/>
    </source>
</evidence>
<dbReference type="Proteomes" id="UP001150941">
    <property type="component" value="Unassembled WGS sequence"/>
</dbReference>
<dbReference type="InterPro" id="IPR001969">
    <property type="entry name" value="Aspartic_peptidase_AS"/>
</dbReference>
<dbReference type="GO" id="GO:0098552">
    <property type="term" value="C:side of membrane"/>
    <property type="evidence" value="ECO:0007669"/>
    <property type="project" value="UniProtKB-KW"/>
</dbReference>
<evidence type="ECO:0000256" key="6">
    <source>
        <dbReference type="ARBA" id="ARBA00013206"/>
    </source>
</evidence>
<comment type="subunit">
    <text evidence="5">Monomer.</text>
</comment>
<keyword evidence="8" id="KW-0336">GPI-anchor</keyword>
<dbReference type="Gene3D" id="2.40.70.10">
    <property type="entry name" value="Acid Proteases"/>
    <property type="match status" value="2"/>
</dbReference>
<evidence type="ECO:0000256" key="9">
    <source>
        <dbReference type="ARBA" id="ARBA00022670"/>
    </source>
</evidence>
<dbReference type="GeneID" id="83199739"/>
<evidence type="ECO:0000256" key="10">
    <source>
        <dbReference type="ARBA" id="ARBA00022750"/>
    </source>
</evidence>
<feature type="compositionally biased region" description="Low complexity" evidence="19">
    <location>
        <begin position="431"/>
        <end position="447"/>
    </location>
</feature>
<dbReference type="FunFam" id="2.40.70.10:FF:000060">
    <property type="entry name" value="Aspartic-type endopeptidase ctsD"/>
    <property type="match status" value="1"/>
</dbReference>
<dbReference type="PANTHER" id="PTHR47966">
    <property type="entry name" value="BETA-SITE APP-CLEAVING ENZYME, ISOFORM A-RELATED"/>
    <property type="match status" value="1"/>
</dbReference>
<proteinExistence type="inferred from homology"/>
<keyword evidence="10 18" id="KW-0064">Aspartyl protease</keyword>
<evidence type="ECO:0000256" key="8">
    <source>
        <dbReference type="ARBA" id="ARBA00022622"/>
    </source>
</evidence>
<feature type="disulfide bond" evidence="17">
    <location>
        <begin position="334"/>
        <end position="366"/>
    </location>
</feature>
<name>A0A9W9P637_9EURO</name>
<comment type="similarity">
    <text evidence="4 18">Belongs to the peptidase A1 family.</text>
</comment>
<comment type="function">
    <text evidence="2">Secreted aspartic endopeptidase that allows assimilation of proteinaceous substrates. The scissile peptide bond is attacked by a nucleophilic water molecule activated by two aspartic residues in the active site. Shows a broad primary substrate specificity. Favors hydrophobic residues at the P1 and P1' positions, but can also activate trypsinogen and hydrolyze the B chain of insulin between positions 'Gly-20' and 'Glu-21'.</text>
</comment>
<protein>
    <recommendedName>
        <fullName evidence="6">penicillopepsin</fullName>
        <ecNumber evidence="6">3.4.23.20</ecNumber>
    </recommendedName>
</protein>
<dbReference type="SUPFAM" id="SSF50630">
    <property type="entry name" value="Acid proteases"/>
    <property type="match status" value="1"/>
</dbReference>
<keyword evidence="7" id="KW-1003">Cell membrane</keyword>
<evidence type="ECO:0000256" key="13">
    <source>
        <dbReference type="ARBA" id="ARBA00023136"/>
    </source>
</evidence>
<feature type="disulfide bond" evidence="17">
    <location>
        <begin position="132"/>
        <end position="137"/>
    </location>
</feature>
<dbReference type="RefSeq" id="XP_058331439.1">
    <property type="nucleotide sequence ID" value="XM_058472436.1"/>
</dbReference>
<keyword evidence="11 18" id="KW-0378">Hydrolase</keyword>
<reference evidence="22" key="2">
    <citation type="journal article" date="2023" name="IMA Fungus">
        <title>Comparative genomic study of the Penicillium genus elucidates a diverse pangenome and 15 lateral gene transfer events.</title>
        <authorList>
            <person name="Petersen C."/>
            <person name="Sorensen T."/>
            <person name="Nielsen M.R."/>
            <person name="Sondergaard T.E."/>
            <person name="Sorensen J.L."/>
            <person name="Fitzpatrick D.A."/>
            <person name="Frisvad J.C."/>
            <person name="Nielsen K.L."/>
        </authorList>
    </citation>
    <scope>NUCLEOTIDE SEQUENCE</scope>
    <source>
        <strain evidence="22">IBT 19713</strain>
    </source>
</reference>
<dbReference type="OrthoDB" id="28208at2759"/>
<evidence type="ECO:0000256" key="3">
    <source>
        <dbReference type="ARBA" id="ARBA00004609"/>
    </source>
</evidence>
<comment type="catalytic activity">
    <reaction evidence="1">
        <text>Hydrolysis of proteins with broad specificity similar to that of pepsin A, preferring hydrophobic residues at P1 and P1', but also cleaving 20-Gly-|-Glu-21 in the B chain of insulin. Clots milk, and activates trypsinogen.</text>
        <dbReference type="EC" id="3.4.23.20"/>
    </reaction>
</comment>
<keyword evidence="13" id="KW-0472">Membrane</keyword>
<evidence type="ECO:0000256" key="11">
    <source>
        <dbReference type="ARBA" id="ARBA00022801"/>
    </source>
</evidence>
<evidence type="ECO:0000313" key="22">
    <source>
        <dbReference type="EMBL" id="KAJ5238520.1"/>
    </source>
</evidence>
<evidence type="ECO:0000256" key="20">
    <source>
        <dbReference type="SAM" id="SignalP"/>
    </source>
</evidence>
<evidence type="ECO:0000256" key="12">
    <source>
        <dbReference type="ARBA" id="ARBA00023026"/>
    </source>
</evidence>
<evidence type="ECO:0000259" key="21">
    <source>
        <dbReference type="PROSITE" id="PS51767"/>
    </source>
</evidence>
<keyword evidence="15" id="KW-0449">Lipoprotein</keyword>
<keyword evidence="9 18" id="KW-0645">Protease</keyword>
<feature type="active site" evidence="16">
    <location>
        <position position="300"/>
    </location>
</feature>
<reference evidence="22" key="1">
    <citation type="submission" date="2022-11" db="EMBL/GenBank/DDBJ databases">
        <authorList>
            <person name="Petersen C."/>
        </authorList>
    </citation>
    <scope>NUCLEOTIDE SEQUENCE</scope>
    <source>
        <strain evidence="22">IBT 19713</strain>
    </source>
</reference>
<evidence type="ECO:0000256" key="18">
    <source>
        <dbReference type="RuleBase" id="RU000454"/>
    </source>
</evidence>
<evidence type="ECO:0000256" key="16">
    <source>
        <dbReference type="PIRSR" id="PIRSR601461-1"/>
    </source>
</evidence>
<dbReference type="EMBL" id="JAPQKS010000003">
    <property type="protein sequence ID" value="KAJ5238520.1"/>
    <property type="molecule type" value="Genomic_DNA"/>
</dbReference>
<keyword evidence="23" id="KW-1185">Reference proteome</keyword>
<dbReference type="PANTHER" id="PTHR47966:SF75">
    <property type="entry name" value="ENDOPEPTIDASE (CTSD), PUTATIVE (AFU_ORTHOLOGUE AFUA_4G07040)-RELATED"/>
    <property type="match status" value="1"/>
</dbReference>
<dbReference type="InterPro" id="IPR001461">
    <property type="entry name" value="Aspartic_peptidase_A1"/>
</dbReference>
<gene>
    <name evidence="22" type="ORF">N7468_003139</name>
</gene>
<keyword evidence="17" id="KW-1015">Disulfide bond</keyword>
<sequence length="475" mass="50192">MRFSSCLVIAGLSSSVHAFYPWEIKVEESVALNSRDNERRFMPWKIKAVESEEENADDKPFTLGIKKAPVRRDDKYTIIRANDPTLPHSAALDQDGADFSYFSVVEVGSQKTQMWLAVDTGSPSTWVFDSACTDTVCTNHHTFDSKASTSFISNNSEISIGYGSGTIKGGLGQDTVSIAGLNATLSFGQATSASQTFNNYPIDGILGLGRSRTAGWNIPSFMDVVGQSGVLPANLVGFSLSRASEGGFDGEVNFGGVDTTKFDGTISYSTTVTDIWSIALDDAYVNGKALGFQGKIATIDTGTTYILIPPNDAKILFAAIPDSSFSGGNWVVPCDASAKLELSFAGIKYSIEPEDYIGSQHQGSGCVSTIISQESSGPDTWLVGDVFLKNVYSVFDFDNAQIGFGTRNATSVPGNGTFVVPTATATTLTTVAPTATATGTTSSSESPSPTPMNSASSFSISLIPSIMVVGMALLI</sequence>
<keyword evidence="20" id="KW-0732">Signal</keyword>
<evidence type="ECO:0000256" key="17">
    <source>
        <dbReference type="PIRSR" id="PIRSR601461-2"/>
    </source>
</evidence>
<dbReference type="PROSITE" id="PS00141">
    <property type="entry name" value="ASP_PROTEASE"/>
    <property type="match status" value="1"/>
</dbReference>
<accession>A0A9W9P637</accession>
<dbReference type="Pfam" id="PF00026">
    <property type="entry name" value="Asp"/>
    <property type="match status" value="1"/>
</dbReference>
<dbReference type="PRINTS" id="PR00792">
    <property type="entry name" value="PEPSIN"/>
</dbReference>
<feature type="signal peptide" evidence="20">
    <location>
        <begin position="1"/>
        <end position="18"/>
    </location>
</feature>
<dbReference type="InterPro" id="IPR033121">
    <property type="entry name" value="PEPTIDASE_A1"/>
</dbReference>
<feature type="region of interest" description="Disordered" evidence="19">
    <location>
        <begin position="431"/>
        <end position="452"/>
    </location>
</feature>
<dbReference type="InterPro" id="IPR021109">
    <property type="entry name" value="Peptidase_aspartic_dom_sf"/>
</dbReference>
<dbReference type="InterPro" id="IPR034164">
    <property type="entry name" value="Pepsin-like_dom"/>
</dbReference>
<evidence type="ECO:0000256" key="4">
    <source>
        <dbReference type="ARBA" id="ARBA00007447"/>
    </source>
</evidence>
<keyword evidence="12" id="KW-0843">Virulence</keyword>